<evidence type="ECO:0000313" key="4">
    <source>
        <dbReference type="Proteomes" id="UP000032180"/>
    </source>
</evidence>
<dbReference type="HOGENOM" id="CLU_856224_0_0_1"/>
<sequence length="325" mass="37967">MSPRREMYLDNHRHVRQQEYSRGGAKKRGGGFYQCGYDKRIYPSGQSVDDGDDVEYDDSMGYDYQDGWDGSREPDGYSHHMRGGYDDTGDFKEWHGVRETYGYSSDMRGGYGDTCNFRERSQHLSEDGIWEMHSCYDFLHNDSSTSCRMHHPRGRAIVQSPQRNTKYFSYRREARFSAYKQWTEPSELSRNKVGFQDKKSKEIQMCQSTSTKKVFKWDKNGKQGTLNNTPKVEEQLNAIQKLELELKQMRARLNVMECKSHEKDSVSKNKIDELTKQLQEKTDDMDFMESFSQTLAIKGRQSNDELQDIRQELISLSSAYKHPGT</sequence>
<name>A0A0D9W370_9ORYZ</name>
<feature type="region of interest" description="Disordered" evidence="2">
    <location>
        <begin position="1"/>
        <end position="26"/>
    </location>
</feature>
<keyword evidence="4" id="KW-1185">Reference proteome</keyword>
<evidence type="ECO:0000256" key="2">
    <source>
        <dbReference type="SAM" id="MobiDB-lite"/>
    </source>
</evidence>
<dbReference type="STRING" id="77586.A0A0D9W370"/>
<dbReference type="InterPro" id="IPR045177">
    <property type="entry name" value="FDM1-5/IDN2"/>
</dbReference>
<evidence type="ECO:0000256" key="1">
    <source>
        <dbReference type="SAM" id="Coils"/>
    </source>
</evidence>
<dbReference type="AlphaFoldDB" id="A0A0D9W370"/>
<feature type="compositionally biased region" description="Basic and acidic residues" evidence="2">
    <location>
        <begin position="1"/>
        <end position="19"/>
    </location>
</feature>
<evidence type="ECO:0000313" key="3">
    <source>
        <dbReference type="EnsemblPlants" id="LPERR04G04250.3"/>
    </source>
</evidence>
<dbReference type="PANTHER" id="PTHR21596">
    <property type="entry name" value="RIBONUCLEASE P SUBUNIT P38"/>
    <property type="match status" value="1"/>
</dbReference>
<dbReference type="EnsemblPlants" id="LPERR04G04250.3">
    <property type="protein sequence ID" value="LPERR04G04250.3"/>
    <property type="gene ID" value="LPERR04G04250"/>
</dbReference>
<dbReference type="Proteomes" id="UP000032180">
    <property type="component" value="Chromosome 4"/>
</dbReference>
<feature type="coiled-coil region" evidence="1">
    <location>
        <begin position="232"/>
        <end position="259"/>
    </location>
</feature>
<protein>
    <submittedName>
        <fullName evidence="3">Uncharacterized protein</fullName>
    </submittedName>
</protein>
<accession>A0A0D9W370</accession>
<reference evidence="3" key="3">
    <citation type="submission" date="2015-04" db="UniProtKB">
        <authorList>
            <consortium name="EnsemblPlants"/>
        </authorList>
    </citation>
    <scope>IDENTIFICATION</scope>
</reference>
<proteinExistence type="predicted"/>
<keyword evidence="1" id="KW-0175">Coiled coil</keyword>
<reference evidence="4" key="2">
    <citation type="submission" date="2013-12" db="EMBL/GenBank/DDBJ databases">
        <authorList>
            <person name="Yu Y."/>
            <person name="Lee S."/>
            <person name="de Baynast K."/>
            <person name="Wissotski M."/>
            <person name="Liu L."/>
            <person name="Talag J."/>
            <person name="Goicoechea J."/>
            <person name="Angelova A."/>
            <person name="Jetty R."/>
            <person name="Kudrna D."/>
            <person name="Golser W."/>
            <person name="Rivera L."/>
            <person name="Zhang J."/>
            <person name="Wing R."/>
        </authorList>
    </citation>
    <scope>NUCLEOTIDE SEQUENCE</scope>
</reference>
<dbReference type="PANTHER" id="PTHR21596:SF3">
    <property type="entry name" value="FACTOR OF DNA METHYLATION 1-RELATED"/>
    <property type="match status" value="1"/>
</dbReference>
<reference evidence="3 4" key="1">
    <citation type="submission" date="2012-08" db="EMBL/GenBank/DDBJ databases">
        <title>Oryza genome evolution.</title>
        <authorList>
            <person name="Wing R.A."/>
        </authorList>
    </citation>
    <scope>NUCLEOTIDE SEQUENCE</scope>
</reference>
<dbReference type="Gramene" id="LPERR04G04250.3">
    <property type="protein sequence ID" value="LPERR04G04250.3"/>
    <property type="gene ID" value="LPERR04G04250"/>
</dbReference>
<dbReference type="GO" id="GO:0080188">
    <property type="term" value="P:gene silencing by siRNA-directed DNA methylation"/>
    <property type="evidence" value="ECO:0007669"/>
    <property type="project" value="InterPro"/>
</dbReference>
<organism evidence="3 4">
    <name type="scientific">Leersia perrieri</name>
    <dbReference type="NCBI Taxonomy" id="77586"/>
    <lineage>
        <taxon>Eukaryota</taxon>
        <taxon>Viridiplantae</taxon>
        <taxon>Streptophyta</taxon>
        <taxon>Embryophyta</taxon>
        <taxon>Tracheophyta</taxon>
        <taxon>Spermatophyta</taxon>
        <taxon>Magnoliopsida</taxon>
        <taxon>Liliopsida</taxon>
        <taxon>Poales</taxon>
        <taxon>Poaceae</taxon>
        <taxon>BOP clade</taxon>
        <taxon>Oryzoideae</taxon>
        <taxon>Oryzeae</taxon>
        <taxon>Oryzinae</taxon>
        <taxon>Leersia</taxon>
    </lineage>
</organism>